<sequence length="372" mass="42098">MSSTSTPQPTVPSVQQESTFEEDYFAELLLDDDVDAELDSVIQPQKKSREERMNEAVEISKREYRYEHGITEQWWSLGLDRHPHHFERDRNVTGENWVDVIDLRVVESNIIQLYYQHKFARAFNLSLRLLCPSRYSGISAAQIPADIIPYHPGMELVWDKISREIGDMMMRVVVRTQTKEWGRVLADGTRRTWTQGSNGPMAELAAQCYALDGRFRDALVAISHAIVDRGFLRPFQKTLLGILTRWTSELADAEGEALADIIQSMRGVAEHCVRSNGQADRPMFAARDKVKNKEEDLSSSTVSLPEIPDFGTEPEYVQRSSPKLGFTDEDELKVLDKAWKRVTGSLVPRSRGAGGPDDDEDGVQGGRSVRTL</sequence>
<reference evidence="2" key="1">
    <citation type="submission" date="2020-04" db="EMBL/GenBank/DDBJ databases">
        <title>Analysis of mating type loci in Filobasidium floriforme.</title>
        <authorList>
            <person name="Nowrousian M."/>
        </authorList>
    </citation>
    <scope>NUCLEOTIDE SEQUENCE</scope>
    <source>
        <strain evidence="2">CBS 6242</strain>
    </source>
</reference>
<evidence type="ECO:0000256" key="1">
    <source>
        <dbReference type="SAM" id="MobiDB-lite"/>
    </source>
</evidence>
<evidence type="ECO:0000313" key="3">
    <source>
        <dbReference type="Proteomes" id="UP000812966"/>
    </source>
</evidence>
<dbReference type="EMBL" id="JABELV010000011">
    <property type="protein sequence ID" value="KAG7571094.1"/>
    <property type="molecule type" value="Genomic_DNA"/>
</dbReference>
<protein>
    <submittedName>
        <fullName evidence="2">Uncharacterized protein</fullName>
    </submittedName>
</protein>
<keyword evidence="3" id="KW-1185">Reference proteome</keyword>
<name>A0A8K0JR89_9TREE</name>
<proteinExistence type="predicted"/>
<feature type="region of interest" description="Disordered" evidence="1">
    <location>
        <begin position="345"/>
        <end position="372"/>
    </location>
</feature>
<accession>A0A8K0JR89</accession>
<feature type="region of interest" description="Disordered" evidence="1">
    <location>
        <begin position="295"/>
        <end position="323"/>
    </location>
</feature>
<comment type="caution">
    <text evidence="2">The sequence shown here is derived from an EMBL/GenBank/DDBJ whole genome shotgun (WGS) entry which is preliminary data.</text>
</comment>
<gene>
    <name evidence="2" type="ORF">FFLO_00919</name>
</gene>
<organism evidence="2 3">
    <name type="scientific">Filobasidium floriforme</name>
    <dbReference type="NCBI Taxonomy" id="5210"/>
    <lineage>
        <taxon>Eukaryota</taxon>
        <taxon>Fungi</taxon>
        <taxon>Dikarya</taxon>
        <taxon>Basidiomycota</taxon>
        <taxon>Agaricomycotina</taxon>
        <taxon>Tremellomycetes</taxon>
        <taxon>Filobasidiales</taxon>
        <taxon>Filobasidiaceae</taxon>
        <taxon>Filobasidium</taxon>
    </lineage>
</organism>
<dbReference type="AlphaFoldDB" id="A0A8K0JR89"/>
<evidence type="ECO:0000313" key="2">
    <source>
        <dbReference type="EMBL" id="KAG7571094.1"/>
    </source>
</evidence>
<dbReference type="Proteomes" id="UP000812966">
    <property type="component" value="Unassembled WGS sequence"/>
</dbReference>